<protein>
    <submittedName>
        <fullName evidence="1">Uncharacterized protein</fullName>
    </submittedName>
</protein>
<organism evidence="1 2">
    <name type="scientific">Mycteria americana</name>
    <name type="common">Wood stork</name>
    <dbReference type="NCBI Taxonomy" id="33587"/>
    <lineage>
        <taxon>Eukaryota</taxon>
        <taxon>Metazoa</taxon>
        <taxon>Chordata</taxon>
        <taxon>Craniata</taxon>
        <taxon>Vertebrata</taxon>
        <taxon>Euteleostomi</taxon>
        <taxon>Archelosauria</taxon>
        <taxon>Archosauria</taxon>
        <taxon>Dinosauria</taxon>
        <taxon>Saurischia</taxon>
        <taxon>Theropoda</taxon>
        <taxon>Coelurosauria</taxon>
        <taxon>Aves</taxon>
        <taxon>Neognathae</taxon>
        <taxon>Neoaves</taxon>
        <taxon>Aequornithes</taxon>
        <taxon>Ciconiiformes</taxon>
        <taxon>Ciconiidae</taxon>
        <taxon>Mycteria</taxon>
    </lineage>
</organism>
<dbReference type="EMBL" id="JAUNZN010000001">
    <property type="protein sequence ID" value="KAK4830544.1"/>
    <property type="molecule type" value="Genomic_DNA"/>
</dbReference>
<keyword evidence="2" id="KW-1185">Reference proteome</keyword>
<name>A0AAN7NU70_MYCAM</name>
<comment type="caution">
    <text evidence="1">The sequence shown here is derived from an EMBL/GenBank/DDBJ whole genome shotgun (WGS) entry which is preliminary data.</text>
</comment>
<dbReference type="AlphaFoldDB" id="A0AAN7NU70"/>
<proteinExistence type="predicted"/>
<accession>A0AAN7NU70</accession>
<dbReference type="Proteomes" id="UP001333110">
    <property type="component" value="Unassembled WGS sequence"/>
</dbReference>
<reference evidence="1 2" key="1">
    <citation type="journal article" date="2023" name="J. Hered.">
        <title>Chromosome-level genome of the wood stork (Mycteria americana) provides insight into avian chromosome evolution.</title>
        <authorList>
            <person name="Flamio R. Jr."/>
            <person name="Ramstad K.M."/>
        </authorList>
    </citation>
    <scope>NUCLEOTIDE SEQUENCE [LARGE SCALE GENOMIC DNA]</scope>
    <source>
        <strain evidence="1">JAX WOST 10</strain>
    </source>
</reference>
<evidence type="ECO:0000313" key="2">
    <source>
        <dbReference type="Proteomes" id="UP001333110"/>
    </source>
</evidence>
<evidence type="ECO:0000313" key="1">
    <source>
        <dbReference type="EMBL" id="KAK4830544.1"/>
    </source>
</evidence>
<gene>
    <name evidence="1" type="ORF">QYF61_011682</name>
</gene>
<sequence length="302" mass="34744">MHVHKYLIWRWREWSTKDGARLISMLPIDRTRGNGHKLKYRKAHLNLRIFFFYYFLQWERLPRDTVESPSLEISKAQLHTVLGNLLQLALLQLGLGLDTLQRLTFTLLEQPLPQLDLKETQGTRYKEEIFYDEGGEALEQVSQRGCRCLIPGSIEGHVGWGSEQPDLVEDVPAHCRGPCMVEGKKAVCLSLALIDMQESIRARAAEHRCLEAFPSTLDPQFQLHIYDLVDLHLEKQFPDALMTVNNKDSTTCLEVEYLSTQNIYIQATAGYCIAQTTAPVPVQRPEEKGPWQGVCRRESHWM</sequence>